<feature type="signal peptide" evidence="1">
    <location>
        <begin position="1"/>
        <end position="18"/>
    </location>
</feature>
<feature type="chain" id="PRO_5004656296" description="Glucose-methanol-choline oxidoreductase N-terminal domain-containing protein" evidence="1">
    <location>
        <begin position="19"/>
        <end position="74"/>
    </location>
</feature>
<dbReference type="OrthoDB" id="5046242at2759"/>
<dbReference type="Pfam" id="PF13450">
    <property type="entry name" value="NAD_binding_8"/>
    <property type="match status" value="1"/>
</dbReference>
<name>U4U3H5_DENPD</name>
<protein>
    <recommendedName>
        <fullName evidence="4">Glucose-methanol-choline oxidoreductase N-terminal domain-containing protein</fullName>
    </recommendedName>
</protein>
<reference evidence="2 3" key="1">
    <citation type="journal article" date="2013" name="Genome Biol.">
        <title>Draft genome of the mountain pine beetle, Dendroctonus ponderosae Hopkins, a major forest pest.</title>
        <authorList>
            <person name="Keeling C.I."/>
            <person name="Yuen M.M."/>
            <person name="Liao N.Y."/>
            <person name="Docking T.R."/>
            <person name="Chan S.K."/>
            <person name="Taylor G.A."/>
            <person name="Palmquist D.L."/>
            <person name="Jackman S.D."/>
            <person name="Nguyen A."/>
            <person name="Li M."/>
            <person name="Henderson H."/>
            <person name="Janes J.K."/>
            <person name="Zhao Y."/>
            <person name="Pandoh P."/>
            <person name="Moore R."/>
            <person name="Sperling F.A."/>
            <person name="Huber D.P."/>
            <person name="Birol I."/>
            <person name="Jones S.J."/>
            <person name="Bohlmann J."/>
        </authorList>
    </citation>
    <scope>NUCLEOTIDE SEQUENCE</scope>
</reference>
<evidence type="ECO:0000313" key="2">
    <source>
        <dbReference type="EMBL" id="ERL87617.1"/>
    </source>
</evidence>
<dbReference type="Proteomes" id="UP000030742">
    <property type="component" value="Unassembled WGS sequence"/>
</dbReference>
<proteinExistence type="predicted"/>
<dbReference type="SUPFAM" id="SSF51905">
    <property type="entry name" value="FAD/NAD(P)-binding domain"/>
    <property type="match status" value="1"/>
</dbReference>
<evidence type="ECO:0000256" key="1">
    <source>
        <dbReference type="SAM" id="SignalP"/>
    </source>
</evidence>
<dbReference type="Gene3D" id="3.50.50.60">
    <property type="entry name" value="FAD/NAD(P)-binding domain"/>
    <property type="match status" value="1"/>
</dbReference>
<accession>U4U3H5</accession>
<dbReference type="InterPro" id="IPR036188">
    <property type="entry name" value="FAD/NAD-bd_sf"/>
</dbReference>
<evidence type="ECO:0000313" key="3">
    <source>
        <dbReference type="Proteomes" id="UP000030742"/>
    </source>
</evidence>
<keyword evidence="1" id="KW-0732">Signal</keyword>
<sequence length="74" mass="8103">MWLVRALALFIVIEWAESASDDQPSIIIVGSGPAGIAAATKLLQNNFNNIKILEAENRIDLEEQVLEIIAEIIS</sequence>
<gene>
    <name evidence="2" type="ORF">D910_05008</name>
</gene>
<dbReference type="EMBL" id="KB631982">
    <property type="protein sequence ID" value="ERL87617.1"/>
    <property type="molecule type" value="Genomic_DNA"/>
</dbReference>
<organism evidence="2 3">
    <name type="scientific">Dendroctonus ponderosae</name>
    <name type="common">Mountain pine beetle</name>
    <dbReference type="NCBI Taxonomy" id="77166"/>
    <lineage>
        <taxon>Eukaryota</taxon>
        <taxon>Metazoa</taxon>
        <taxon>Ecdysozoa</taxon>
        <taxon>Arthropoda</taxon>
        <taxon>Hexapoda</taxon>
        <taxon>Insecta</taxon>
        <taxon>Pterygota</taxon>
        <taxon>Neoptera</taxon>
        <taxon>Endopterygota</taxon>
        <taxon>Coleoptera</taxon>
        <taxon>Polyphaga</taxon>
        <taxon>Cucujiformia</taxon>
        <taxon>Curculionidae</taxon>
        <taxon>Scolytinae</taxon>
        <taxon>Dendroctonus</taxon>
    </lineage>
</organism>
<evidence type="ECO:0008006" key="4">
    <source>
        <dbReference type="Google" id="ProtNLM"/>
    </source>
</evidence>
<dbReference type="AlphaFoldDB" id="U4U3H5"/>